<evidence type="ECO:0000313" key="3">
    <source>
        <dbReference type="Proteomes" id="UP001177744"/>
    </source>
</evidence>
<dbReference type="EMBL" id="JAULJE010000017">
    <property type="protein sequence ID" value="KAK1333261.1"/>
    <property type="molecule type" value="Genomic_DNA"/>
</dbReference>
<dbReference type="PANTHER" id="PTHR34344:SF1">
    <property type="entry name" value="BUBLIN COILED-COIL PROTEIN"/>
    <property type="match status" value="1"/>
</dbReference>
<dbReference type="InterPro" id="IPR005374">
    <property type="entry name" value="BBLN_eukaryota"/>
</dbReference>
<reference evidence="2" key="1">
    <citation type="submission" date="2023-06" db="EMBL/GenBank/DDBJ databases">
        <title>Reference genome for the Northern bat (Eptesicus nilssonii), a most northern bat species.</title>
        <authorList>
            <person name="Laine V.N."/>
            <person name="Pulliainen A.T."/>
            <person name="Lilley T.M."/>
        </authorList>
    </citation>
    <scope>NUCLEOTIDE SEQUENCE</scope>
    <source>
        <strain evidence="2">BLF_Eptnil</strain>
        <tissue evidence="2">Kidney</tissue>
    </source>
</reference>
<dbReference type="Proteomes" id="UP001177744">
    <property type="component" value="Unassembled WGS sequence"/>
</dbReference>
<proteinExistence type="predicted"/>
<sequence>MKEEDLGRGSVSHEFTESQGTSSPSDMSTMFQYMLNNTKPGLRGKPVSRVPEGSRSICFSISSALRKKNLFDSEYLIEHTKKGTIRGAGCLSAGAPGLSEASASRKAWCRSRQAPSSPAFDGSRRDVSSLPQRPLLFRSTAMAQTLSSHRRWRCELSVPLAQSATPATPSPAPCASRWPNRGRSGVMTRPGGGILWKSHTQGAKEPHVAREPQFADHGFSVIPIRQDSRFNPRAAILGLNGDLGMPVKAGEEGKDDGFGEAEYAAINSRLDQINSCLDHLVENDNLHTRLQELLESNQQTHLELQPQWETPAPM</sequence>
<feature type="region of interest" description="Disordered" evidence="1">
    <location>
        <begin position="1"/>
        <end position="28"/>
    </location>
</feature>
<dbReference type="PANTHER" id="PTHR34344">
    <property type="entry name" value="UPF0184 PROTEIN C9ORF16"/>
    <property type="match status" value="1"/>
</dbReference>
<comment type="caution">
    <text evidence="2">The sequence shown here is derived from an EMBL/GenBank/DDBJ whole genome shotgun (WGS) entry which is preliminary data.</text>
</comment>
<feature type="compositionally biased region" description="Polar residues" evidence="1">
    <location>
        <begin position="17"/>
        <end position="28"/>
    </location>
</feature>
<dbReference type="AlphaFoldDB" id="A0AA40HMC2"/>
<protein>
    <submittedName>
        <fullName evidence="2">Uncharacterized protein</fullName>
    </submittedName>
</protein>
<dbReference type="Pfam" id="PF03670">
    <property type="entry name" value="UPF0184"/>
    <property type="match status" value="1"/>
</dbReference>
<name>A0AA40HMC2_CNENI</name>
<evidence type="ECO:0000256" key="1">
    <source>
        <dbReference type="SAM" id="MobiDB-lite"/>
    </source>
</evidence>
<gene>
    <name evidence="2" type="ORF">QTO34_006802</name>
</gene>
<evidence type="ECO:0000313" key="2">
    <source>
        <dbReference type="EMBL" id="KAK1333261.1"/>
    </source>
</evidence>
<keyword evidence="3" id="KW-1185">Reference proteome</keyword>
<accession>A0AA40HMC2</accession>
<feature type="region of interest" description="Disordered" evidence="1">
    <location>
        <begin position="163"/>
        <end position="183"/>
    </location>
</feature>
<organism evidence="2 3">
    <name type="scientific">Cnephaeus nilssonii</name>
    <name type="common">Northern bat</name>
    <name type="synonym">Eptesicus nilssonii</name>
    <dbReference type="NCBI Taxonomy" id="3371016"/>
    <lineage>
        <taxon>Eukaryota</taxon>
        <taxon>Metazoa</taxon>
        <taxon>Chordata</taxon>
        <taxon>Craniata</taxon>
        <taxon>Vertebrata</taxon>
        <taxon>Euteleostomi</taxon>
        <taxon>Mammalia</taxon>
        <taxon>Eutheria</taxon>
        <taxon>Laurasiatheria</taxon>
        <taxon>Chiroptera</taxon>
        <taxon>Yangochiroptera</taxon>
        <taxon>Vespertilionidae</taxon>
        <taxon>Cnephaeus</taxon>
    </lineage>
</organism>